<organism evidence="2">
    <name type="scientific">marine sediment metagenome</name>
    <dbReference type="NCBI Taxonomy" id="412755"/>
    <lineage>
        <taxon>unclassified sequences</taxon>
        <taxon>metagenomes</taxon>
        <taxon>ecological metagenomes</taxon>
    </lineage>
</organism>
<proteinExistence type="predicted"/>
<dbReference type="EMBL" id="LAZR01029995">
    <property type="protein sequence ID" value="KKL57921.1"/>
    <property type="molecule type" value="Genomic_DNA"/>
</dbReference>
<feature type="domain" description="DUF7768" evidence="1">
    <location>
        <begin position="2"/>
        <end position="93"/>
    </location>
</feature>
<protein>
    <recommendedName>
        <fullName evidence="1">DUF7768 domain-containing protein</fullName>
    </recommendedName>
</protein>
<comment type="caution">
    <text evidence="2">The sequence shown here is derived from an EMBL/GenBank/DDBJ whole genome shotgun (WGS) entry which is preliminary data.</text>
</comment>
<dbReference type="Pfam" id="PF24963">
    <property type="entry name" value="DUF7768"/>
    <property type="match status" value="1"/>
</dbReference>
<gene>
    <name evidence="2" type="ORF">LCGC14_2230570</name>
</gene>
<evidence type="ECO:0000259" key="1">
    <source>
        <dbReference type="Pfam" id="PF24963"/>
    </source>
</evidence>
<dbReference type="InterPro" id="IPR056670">
    <property type="entry name" value="DUF7768"/>
</dbReference>
<accession>A0A0F9DW31</accession>
<dbReference type="SUPFAM" id="SSF52309">
    <property type="entry name" value="N-(deoxy)ribosyltransferase-like"/>
    <property type="match status" value="1"/>
</dbReference>
<name>A0A0F9DW31_9ZZZZ</name>
<reference evidence="2" key="1">
    <citation type="journal article" date="2015" name="Nature">
        <title>Complex archaea that bridge the gap between prokaryotes and eukaryotes.</title>
        <authorList>
            <person name="Spang A."/>
            <person name="Saw J.H."/>
            <person name="Jorgensen S.L."/>
            <person name="Zaremba-Niedzwiedzka K."/>
            <person name="Martijn J."/>
            <person name="Lind A.E."/>
            <person name="van Eijk R."/>
            <person name="Schleper C."/>
            <person name="Guy L."/>
            <person name="Ettema T.J."/>
        </authorList>
    </citation>
    <scope>NUCLEOTIDE SEQUENCE</scope>
</reference>
<sequence length="108" mass="12272">MKHIFIAGPYAGDQAVNVRDVLRAADHLLEIGYVPYAPHLTHFWDFAFPHNRHVWLTYHANWLRRCDALLRLPGQSEGADEEVDLATTLDIPVFITIGALVNKMPPNE</sequence>
<dbReference type="AlphaFoldDB" id="A0A0F9DW31"/>
<evidence type="ECO:0000313" key="2">
    <source>
        <dbReference type="EMBL" id="KKL57921.1"/>
    </source>
</evidence>
<dbReference type="Gene3D" id="3.40.50.10400">
    <property type="entry name" value="Hypothetical protein PA1492"/>
    <property type="match status" value="1"/>
</dbReference>